<protein>
    <submittedName>
        <fullName evidence="2">Uncharacterized protein</fullName>
    </submittedName>
</protein>
<accession>A0ABP4QDF8</accession>
<evidence type="ECO:0000313" key="2">
    <source>
        <dbReference type="EMBL" id="GAA1603510.1"/>
    </source>
</evidence>
<sequence>MAISKGSRGETFLAWVVGGGAALGLLTLTRRTWDVCQVDIGKIANGPTLLFVGLPVSVVVNVLLFHLVYRVSKSGKGLFTPLLAAAIAIAIADLALYSWAGTPATAPGICPGNVPPWWPTWIPT</sequence>
<keyword evidence="1" id="KW-0812">Transmembrane</keyword>
<feature type="transmembrane region" description="Helical" evidence="1">
    <location>
        <begin position="49"/>
        <end position="69"/>
    </location>
</feature>
<keyword evidence="1" id="KW-1133">Transmembrane helix</keyword>
<organism evidence="2 3">
    <name type="scientific">Kribbella sancticallisti</name>
    <dbReference type="NCBI Taxonomy" id="460087"/>
    <lineage>
        <taxon>Bacteria</taxon>
        <taxon>Bacillati</taxon>
        <taxon>Actinomycetota</taxon>
        <taxon>Actinomycetes</taxon>
        <taxon>Propionibacteriales</taxon>
        <taxon>Kribbellaceae</taxon>
        <taxon>Kribbella</taxon>
    </lineage>
</organism>
<comment type="caution">
    <text evidence="2">The sequence shown here is derived from an EMBL/GenBank/DDBJ whole genome shotgun (WGS) entry which is preliminary data.</text>
</comment>
<dbReference type="Proteomes" id="UP001500393">
    <property type="component" value="Unassembled WGS sequence"/>
</dbReference>
<evidence type="ECO:0000313" key="3">
    <source>
        <dbReference type="Proteomes" id="UP001500393"/>
    </source>
</evidence>
<dbReference type="RefSeq" id="WP_344220749.1">
    <property type="nucleotide sequence ID" value="NZ_BAAAOS010000053.1"/>
</dbReference>
<keyword evidence="1" id="KW-0472">Membrane</keyword>
<evidence type="ECO:0000256" key="1">
    <source>
        <dbReference type="SAM" id="Phobius"/>
    </source>
</evidence>
<dbReference type="EMBL" id="BAAAOS010000053">
    <property type="protein sequence ID" value="GAA1603510.1"/>
    <property type="molecule type" value="Genomic_DNA"/>
</dbReference>
<proteinExistence type="predicted"/>
<name>A0ABP4QDF8_9ACTN</name>
<keyword evidence="3" id="KW-1185">Reference proteome</keyword>
<reference evidence="3" key="1">
    <citation type="journal article" date="2019" name="Int. J. Syst. Evol. Microbiol.">
        <title>The Global Catalogue of Microorganisms (GCM) 10K type strain sequencing project: providing services to taxonomists for standard genome sequencing and annotation.</title>
        <authorList>
            <consortium name="The Broad Institute Genomics Platform"/>
            <consortium name="The Broad Institute Genome Sequencing Center for Infectious Disease"/>
            <person name="Wu L."/>
            <person name="Ma J."/>
        </authorList>
    </citation>
    <scope>NUCLEOTIDE SEQUENCE [LARGE SCALE GENOMIC DNA]</scope>
    <source>
        <strain evidence="3">JCM 14969</strain>
    </source>
</reference>
<feature type="transmembrane region" description="Helical" evidence="1">
    <location>
        <begin position="81"/>
        <end position="100"/>
    </location>
</feature>
<feature type="transmembrane region" description="Helical" evidence="1">
    <location>
        <begin position="12"/>
        <end position="29"/>
    </location>
</feature>
<gene>
    <name evidence="2" type="ORF">GCM10009789_66910</name>
</gene>